<name>A0ABW0RML8_9GAMM</name>
<dbReference type="EMBL" id="JBHSNL010000003">
    <property type="protein sequence ID" value="MFC5545668.1"/>
    <property type="molecule type" value="Genomic_DNA"/>
</dbReference>
<accession>A0ABW0RML8</accession>
<protein>
    <recommendedName>
        <fullName evidence="3">DUF5666 domain-containing protein</fullName>
    </recommendedName>
</protein>
<proteinExistence type="predicted"/>
<dbReference type="RefSeq" id="WP_248160681.1">
    <property type="nucleotide sequence ID" value="NZ_JAKZAJ010000007.1"/>
</dbReference>
<gene>
    <name evidence="1" type="ORF">ACFPQA_11415</name>
</gene>
<evidence type="ECO:0000313" key="1">
    <source>
        <dbReference type="EMBL" id="MFC5545668.1"/>
    </source>
</evidence>
<organism evidence="1 2">
    <name type="scientific">Marinobacter koreensis</name>
    <dbReference type="NCBI Taxonomy" id="335974"/>
    <lineage>
        <taxon>Bacteria</taxon>
        <taxon>Pseudomonadati</taxon>
        <taxon>Pseudomonadota</taxon>
        <taxon>Gammaproteobacteria</taxon>
        <taxon>Pseudomonadales</taxon>
        <taxon>Marinobacteraceae</taxon>
        <taxon>Marinobacter</taxon>
    </lineage>
</organism>
<reference evidence="2" key="1">
    <citation type="journal article" date="2019" name="Int. J. Syst. Evol. Microbiol.">
        <title>The Global Catalogue of Microorganisms (GCM) 10K type strain sequencing project: providing services to taxonomists for standard genome sequencing and annotation.</title>
        <authorList>
            <consortium name="The Broad Institute Genomics Platform"/>
            <consortium name="The Broad Institute Genome Sequencing Center for Infectious Disease"/>
            <person name="Wu L."/>
            <person name="Ma J."/>
        </authorList>
    </citation>
    <scope>NUCLEOTIDE SEQUENCE [LARGE SCALE GENOMIC DNA]</scope>
    <source>
        <strain evidence="2">CGMCC 4.1799</strain>
    </source>
</reference>
<comment type="caution">
    <text evidence="1">The sequence shown here is derived from an EMBL/GenBank/DDBJ whole genome shotgun (WGS) entry which is preliminary data.</text>
</comment>
<evidence type="ECO:0008006" key="3">
    <source>
        <dbReference type="Google" id="ProtNLM"/>
    </source>
</evidence>
<dbReference type="Proteomes" id="UP001596055">
    <property type="component" value="Unassembled WGS sequence"/>
</dbReference>
<keyword evidence="2" id="KW-1185">Reference proteome</keyword>
<sequence>MALFSMIHRYSVAHIAFSALLLISILNTPSLRAEERPDSEITSLTPGQTYVGTVNSVNQDQSLLIIDDQAFVLNRVVHFEGSSWSREQVLLRLKPGSTVSIVVGEIVDESRGARSVSSIKVKKD</sequence>
<evidence type="ECO:0000313" key="2">
    <source>
        <dbReference type="Proteomes" id="UP001596055"/>
    </source>
</evidence>